<feature type="transmembrane region" description="Helical" evidence="1">
    <location>
        <begin position="118"/>
        <end position="142"/>
    </location>
</feature>
<evidence type="ECO:0000313" key="2">
    <source>
        <dbReference type="EMBL" id="MBC8530431.1"/>
    </source>
</evidence>
<feature type="transmembrane region" description="Helical" evidence="1">
    <location>
        <begin position="260"/>
        <end position="283"/>
    </location>
</feature>
<feature type="transmembrane region" description="Helical" evidence="1">
    <location>
        <begin position="154"/>
        <end position="176"/>
    </location>
</feature>
<accession>A0A926D2Q5</accession>
<dbReference type="InterPro" id="IPR031599">
    <property type="entry name" value="ABC_tran_2"/>
</dbReference>
<dbReference type="Pfam" id="PF16949">
    <property type="entry name" value="ABC_tran_2"/>
    <property type="match status" value="1"/>
</dbReference>
<keyword evidence="3" id="KW-1185">Reference proteome</keyword>
<protein>
    <recommendedName>
        <fullName evidence="4">ABC-2 type transport system permease protein</fullName>
    </recommendedName>
</protein>
<organism evidence="2 3">
    <name type="scientific">Gehongia tenuis</name>
    <dbReference type="NCBI Taxonomy" id="2763655"/>
    <lineage>
        <taxon>Bacteria</taxon>
        <taxon>Bacillati</taxon>
        <taxon>Bacillota</taxon>
        <taxon>Clostridia</taxon>
        <taxon>Christensenellales</taxon>
        <taxon>Christensenellaceae</taxon>
        <taxon>Gehongia</taxon>
    </lineage>
</organism>
<sequence length="557" mass="60759">MISMRKLLAFSLRARFGLKGMKSMDSKTKLRSIGMFILFAFLAVYFVGIFSFMVWSIWTGIVDTPLLPAMMSTLFIGSFVVVLLFGVMYLLSFVFLAKDIAFYAALPISQRRVFMARFLQVLLAEIGTQFLMLMPVLVINGIHTGGDVLYYLKGLVLILFAPCVPLAVGGVLSLLVMPIVNFFRSRQFLLALFQMLIILIPAMAYGYFAQTLMMNLESGGMTAFLLGQSDLIHMVAGSYPPAGWAATALLDSSANGLMNLLYFVLLSVAVLIPTALIAGRLYYRSVLVQSESSKGRSRGAGKISYKRKSPVWAFMVRDFRDILRTPIYAMNCLAQIVVLPLMIGVMAFSMGRDSAEVMDQLSLLLAQVPLPLSALVFGAVALFFSGMIAVAASTCISREGKTFWQAKSLPVPGSKQVAGKFLCALIIALIGVAVLMVLVWAFVPVSPLVPLLGAVVCLPVLIVQLALQVMIDLARPKLMWNSPAEAVKQNMNSMFGMLVAALVMVALGFVAYMLIFRAAMDPAIVFVIVTAVSAIAAVLCYAGMLRMADRRYVQIEA</sequence>
<feature type="transmembrane region" description="Helical" evidence="1">
    <location>
        <begin position="70"/>
        <end position="97"/>
    </location>
</feature>
<feature type="transmembrane region" description="Helical" evidence="1">
    <location>
        <begin position="449"/>
        <end position="474"/>
    </location>
</feature>
<feature type="transmembrane region" description="Helical" evidence="1">
    <location>
        <begin position="522"/>
        <end position="542"/>
    </location>
</feature>
<name>A0A926D2Q5_9FIRM</name>
<evidence type="ECO:0000256" key="1">
    <source>
        <dbReference type="SAM" id="Phobius"/>
    </source>
</evidence>
<reference evidence="2" key="1">
    <citation type="submission" date="2020-08" db="EMBL/GenBank/DDBJ databases">
        <title>Genome public.</title>
        <authorList>
            <person name="Liu C."/>
            <person name="Sun Q."/>
        </authorList>
    </citation>
    <scope>NUCLEOTIDE SEQUENCE</scope>
    <source>
        <strain evidence="2">NSJ-53</strain>
    </source>
</reference>
<comment type="caution">
    <text evidence="2">The sequence shown here is derived from an EMBL/GenBank/DDBJ whole genome shotgun (WGS) entry which is preliminary data.</text>
</comment>
<keyword evidence="1" id="KW-0812">Transmembrane</keyword>
<dbReference type="AlphaFoldDB" id="A0A926D2Q5"/>
<dbReference type="Proteomes" id="UP000623172">
    <property type="component" value="Unassembled WGS sequence"/>
</dbReference>
<gene>
    <name evidence="2" type="ORF">H8696_01040</name>
</gene>
<feature type="transmembrane region" description="Helical" evidence="1">
    <location>
        <begin position="417"/>
        <end position="443"/>
    </location>
</feature>
<keyword evidence="1" id="KW-1133">Transmembrane helix</keyword>
<feature type="transmembrane region" description="Helical" evidence="1">
    <location>
        <begin position="370"/>
        <end position="396"/>
    </location>
</feature>
<dbReference type="EMBL" id="JACRSR010000001">
    <property type="protein sequence ID" value="MBC8530431.1"/>
    <property type="molecule type" value="Genomic_DNA"/>
</dbReference>
<proteinExistence type="predicted"/>
<feature type="transmembrane region" description="Helical" evidence="1">
    <location>
        <begin position="495"/>
        <end position="516"/>
    </location>
</feature>
<dbReference type="RefSeq" id="WP_249314360.1">
    <property type="nucleotide sequence ID" value="NZ_JACRSR010000001.1"/>
</dbReference>
<keyword evidence="1" id="KW-0472">Membrane</keyword>
<evidence type="ECO:0008006" key="4">
    <source>
        <dbReference type="Google" id="ProtNLM"/>
    </source>
</evidence>
<feature type="transmembrane region" description="Helical" evidence="1">
    <location>
        <begin position="327"/>
        <end position="350"/>
    </location>
</feature>
<feature type="transmembrane region" description="Helical" evidence="1">
    <location>
        <begin position="33"/>
        <end position="58"/>
    </location>
</feature>
<feature type="transmembrane region" description="Helical" evidence="1">
    <location>
        <begin position="188"/>
        <end position="208"/>
    </location>
</feature>
<evidence type="ECO:0000313" key="3">
    <source>
        <dbReference type="Proteomes" id="UP000623172"/>
    </source>
</evidence>